<dbReference type="SUPFAM" id="SSF53681">
    <property type="entry name" value="Aspartate/glutamate racemase"/>
    <property type="match status" value="2"/>
</dbReference>
<proteinExistence type="inferred from homology"/>
<dbReference type="PANTHER" id="PTHR21198">
    <property type="entry name" value="GLUTAMATE RACEMASE"/>
    <property type="match status" value="1"/>
</dbReference>
<sequence length="239" mass="25162">MKTIGLVGGMSWHSTVTYYRLINEQVAARLGGHASARISLQSLDFADVRDCQVRGDWAGSAELLADATRRCVAGGADLVGLCTNLMHKNFAALEGAAAESDVPAVHIADAVAAVAQRHGWTTLGLLGARWVMEETFYAERLATHGISVVVPDAAGRELVDRVVFDEITQGIFRDESRAAYVDVMRDLSARGADAVVLACTEIGLLVDAADAPLPVIDSAVAHASLLVDLALDDAALPVG</sequence>
<dbReference type="Proteomes" id="UP001589750">
    <property type="component" value="Unassembled WGS sequence"/>
</dbReference>
<dbReference type="PANTHER" id="PTHR21198:SF7">
    <property type="entry name" value="ASPARTATE-GLUTAMATE RACEMASE FAMILY"/>
    <property type="match status" value="1"/>
</dbReference>
<protein>
    <submittedName>
        <fullName evidence="3">Aspartate/glutamate racemase family protein</fullName>
    </submittedName>
</protein>
<dbReference type="RefSeq" id="WP_140008614.1">
    <property type="nucleotide sequence ID" value="NZ_JBHMDG010000001.1"/>
</dbReference>
<name>A0ABV5K485_9ACTN</name>
<gene>
    <name evidence="3" type="ORF">ACFFRI_00805</name>
</gene>
<evidence type="ECO:0000256" key="1">
    <source>
        <dbReference type="ARBA" id="ARBA00007847"/>
    </source>
</evidence>
<evidence type="ECO:0000313" key="4">
    <source>
        <dbReference type="Proteomes" id="UP001589750"/>
    </source>
</evidence>
<dbReference type="Pfam" id="PF01177">
    <property type="entry name" value="Asp_Glu_race"/>
    <property type="match status" value="1"/>
</dbReference>
<dbReference type="Gene3D" id="3.40.50.1860">
    <property type="match status" value="2"/>
</dbReference>
<evidence type="ECO:0000313" key="3">
    <source>
        <dbReference type="EMBL" id="MFB9311566.1"/>
    </source>
</evidence>
<keyword evidence="2" id="KW-0413">Isomerase</keyword>
<dbReference type="InterPro" id="IPR001920">
    <property type="entry name" value="Asp/Glu_race"/>
</dbReference>
<reference evidence="3 4" key="1">
    <citation type="submission" date="2024-09" db="EMBL/GenBank/DDBJ databases">
        <authorList>
            <person name="Sun Q."/>
            <person name="Mori K."/>
        </authorList>
    </citation>
    <scope>NUCLEOTIDE SEQUENCE [LARGE SCALE GENOMIC DNA]</scope>
    <source>
        <strain evidence="3 4">JCM 9626</strain>
    </source>
</reference>
<organism evidence="3 4">
    <name type="scientific">Nocardioides plantarum</name>
    <dbReference type="NCBI Taxonomy" id="29299"/>
    <lineage>
        <taxon>Bacteria</taxon>
        <taxon>Bacillati</taxon>
        <taxon>Actinomycetota</taxon>
        <taxon>Actinomycetes</taxon>
        <taxon>Propionibacteriales</taxon>
        <taxon>Nocardioidaceae</taxon>
        <taxon>Nocardioides</taxon>
    </lineage>
</organism>
<keyword evidence="4" id="KW-1185">Reference proteome</keyword>
<accession>A0ABV5K485</accession>
<dbReference type="NCBIfam" id="TIGR00035">
    <property type="entry name" value="asp_race"/>
    <property type="match status" value="1"/>
</dbReference>
<dbReference type="EMBL" id="JBHMDG010000001">
    <property type="protein sequence ID" value="MFB9311566.1"/>
    <property type="molecule type" value="Genomic_DNA"/>
</dbReference>
<comment type="similarity">
    <text evidence="1">Belongs to the aspartate/glutamate racemases family.</text>
</comment>
<dbReference type="InterPro" id="IPR004380">
    <property type="entry name" value="Asp_race"/>
</dbReference>
<comment type="caution">
    <text evidence="3">The sequence shown here is derived from an EMBL/GenBank/DDBJ whole genome shotgun (WGS) entry which is preliminary data.</text>
</comment>
<dbReference type="InterPro" id="IPR015942">
    <property type="entry name" value="Asp/Glu/hydantoin_racemase"/>
</dbReference>
<evidence type="ECO:0000256" key="2">
    <source>
        <dbReference type="ARBA" id="ARBA00023235"/>
    </source>
</evidence>